<dbReference type="InterPro" id="IPR003653">
    <property type="entry name" value="Peptidase_C48_C"/>
</dbReference>
<feature type="compositionally biased region" description="Basic and acidic residues" evidence="4">
    <location>
        <begin position="223"/>
        <end position="232"/>
    </location>
</feature>
<dbReference type="EMBL" id="BRYA01000582">
    <property type="protein sequence ID" value="GMI24304.1"/>
    <property type="molecule type" value="Genomic_DNA"/>
</dbReference>
<dbReference type="GO" id="GO:0006508">
    <property type="term" value="P:proteolysis"/>
    <property type="evidence" value="ECO:0007669"/>
    <property type="project" value="UniProtKB-KW"/>
</dbReference>
<name>A0A9W7L342_9STRA</name>
<feature type="region of interest" description="Disordered" evidence="4">
    <location>
        <begin position="966"/>
        <end position="1009"/>
    </location>
</feature>
<evidence type="ECO:0000259" key="5">
    <source>
        <dbReference type="PROSITE" id="PS50600"/>
    </source>
</evidence>
<feature type="compositionally biased region" description="Polar residues" evidence="4">
    <location>
        <begin position="612"/>
        <end position="634"/>
    </location>
</feature>
<feature type="compositionally biased region" description="Acidic residues" evidence="4">
    <location>
        <begin position="591"/>
        <end position="606"/>
    </location>
</feature>
<feature type="compositionally biased region" description="Acidic residues" evidence="4">
    <location>
        <begin position="646"/>
        <end position="655"/>
    </location>
</feature>
<feature type="region of interest" description="Disordered" evidence="4">
    <location>
        <begin position="526"/>
        <end position="548"/>
    </location>
</feature>
<protein>
    <recommendedName>
        <fullName evidence="5">Ubiquitin-like protease family profile domain-containing protein</fullName>
    </recommendedName>
</protein>
<evidence type="ECO:0000256" key="1">
    <source>
        <dbReference type="ARBA" id="ARBA00005234"/>
    </source>
</evidence>
<feature type="compositionally biased region" description="Polar residues" evidence="4">
    <location>
        <begin position="94"/>
        <end position="103"/>
    </location>
</feature>
<evidence type="ECO:0000313" key="7">
    <source>
        <dbReference type="Proteomes" id="UP001165065"/>
    </source>
</evidence>
<evidence type="ECO:0000256" key="2">
    <source>
        <dbReference type="ARBA" id="ARBA00022670"/>
    </source>
</evidence>
<evidence type="ECO:0000256" key="3">
    <source>
        <dbReference type="ARBA" id="ARBA00022801"/>
    </source>
</evidence>
<feature type="region of interest" description="Disordered" evidence="4">
    <location>
        <begin position="1"/>
        <end position="310"/>
    </location>
</feature>
<evidence type="ECO:0000256" key="4">
    <source>
        <dbReference type="SAM" id="MobiDB-lite"/>
    </source>
</evidence>
<comment type="caution">
    <text evidence="6">The sequence shown here is derived from an EMBL/GenBank/DDBJ whole genome shotgun (WGS) entry which is preliminary data.</text>
</comment>
<reference evidence="7" key="1">
    <citation type="journal article" date="2023" name="Commun. Biol.">
        <title>Genome analysis of Parmales, the sister group of diatoms, reveals the evolutionary specialization of diatoms from phago-mixotrophs to photoautotrophs.</title>
        <authorList>
            <person name="Ban H."/>
            <person name="Sato S."/>
            <person name="Yoshikawa S."/>
            <person name="Yamada K."/>
            <person name="Nakamura Y."/>
            <person name="Ichinomiya M."/>
            <person name="Sato N."/>
            <person name="Blanc-Mathieu R."/>
            <person name="Endo H."/>
            <person name="Kuwata A."/>
            <person name="Ogata H."/>
        </authorList>
    </citation>
    <scope>NUCLEOTIDE SEQUENCE [LARGE SCALE GENOMIC DNA]</scope>
</reference>
<accession>A0A9W7L342</accession>
<proteinExistence type="inferred from homology"/>
<dbReference type="GO" id="GO:0008234">
    <property type="term" value="F:cysteine-type peptidase activity"/>
    <property type="evidence" value="ECO:0007669"/>
    <property type="project" value="InterPro"/>
</dbReference>
<evidence type="ECO:0000313" key="6">
    <source>
        <dbReference type="EMBL" id="GMI24304.1"/>
    </source>
</evidence>
<keyword evidence="3" id="KW-0378">Hydrolase</keyword>
<dbReference type="PANTHER" id="PTHR47764:SF2">
    <property type="entry name" value="UBIQUITIN-LIKE PROTEASE FAMILY PROFILE DOMAIN-CONTAINING PROTEIN"/>
    <property type="match status" value="1"/>
</dbReference>
<dbReference type="SUPFAM" id="SSF54001">
    <property type="entry name" value="Cysteine proteinases"/>
    <property type="match status" value="1"/>
</dbReference>
<dbReference type="Gene3D" id="3.40.395.10">
    <property type="entry name" value="Adenoviral Proteinase, Chain A"/>
    <property type="match status" value="1"/>
</dbReference>
<dbReference type="AlphaFoldDB" id="A0A9W7L342"/>
<feature type="compositionally biased region" description="Basic residues" evidence="4">
    <location>
        <begin position="285"/>
        <end position="299"/>
    </location>
</feature>
<feature type="compositionally biased region" description="Acidic residues" evidence="4">
    <location>
        <begin position="7"/>
        <end position="20"/>
    </location>
</feature>
<feature type="compositionally biased region" description="Basic residues" evidence="4">
    <location>
        <begin position="535"/>
        <end position="547"/>
    </location>
</feature>
<feature type="domain" description="Ubiquitin-like protease family profile" evidence="5">
    <location>
        <begin position="681"/>
        <end position="901"/>
    </location>
</feature>
<dbReference type="Proteomes" id="UP001165065">
    <property type="component" value="Unassembled WGS sequence"/>
</dbReference>
<comment type="similarity">
    <text evidence="1">Belongs to the peptidase C48 family.</text>
</comment>
<gene>
    <name evidence="6" type="ORF">TrCOL_g3970</name>
</gene>
<dbReference type="PANTHER" id="PTHR47764">
    <property type="entry name" value="UBIQUITIN-LIKE-SPECIFIC PROTEASE 2B-RELATED"/>
    <property type="match status" value="1"/>
</dbReference>
<dbReference type="PROSITE" id="PS50600">
    <property type="entry name" value="ULP_PROTEASE"/>
    <property type="match status" value="1"/>
</dbReference>
<dbReference type="OrthoDB" id="442460at2759"/>
<feature type="compositionally biased region" description="Basic and acidic residues" evidence="4">
    <location>
        <begin position="275"/>
        <end position="284"/>
    </location>
</feature>
<feature type="compositionally biased region" description="Basic and acidic residues" evidence="4">
    <location>
        <begin position="966"/>
        <end position="997"/>
    </location>
</feature>
<dbReference type="Pfam" id="PF02902">
    <property type="entry name" value="Peptidase_C48"/>
    <property type="match status" value="1"/>
</dbReference>
<dbReference type="InterPro" id="IPR038765">
    <property type="entry name" value="Papain-like_cys_pep_sf"/>
</dbReference>
<organism evidence="6 7">
    <name type="scientific">Triparma columacea</name>
    <dbReference type="NCBI Taxonomy" id="722753"/>
    <lineage>
        <taxon>Eukaryota</taxon>
        <taxon>Sar</taxon>
        <taxon>Stramenopiles</taxon>
        <taxon>Ochrophyta</taxon>
        <taxon>Bolidophyceae</taxon>
        <taxon>Parmales</taxon>
        <taxon>Triparmaceae</taxon>
        <taxon>Triparma</taxon>
    </lineage>
</organism>
<feature type="region of interest" description="Disordered" evidence="4">
    <location>
        <begin position="582"/>
        <end position="678"/>
    </location>
</feature>
<sequence length="1009" mass="113174">MSTRGWDDDDICGDGIEDDKEFSFLNGETSPLDTSKKKVKKYGKKLQSTTSKNITEEQKDNGRFNSNKRKSGKAKTAVGKSRPLHPDNRMHSSMFYQTIQNPNADHEMKPNPKARRGKRDKQPQSYENLGFSPLSPERQTKSVCETIYSSDEEKDIQERRQSKVKRPSKTLPLNIKSVNKKKGTADSALDKADAAQKGGGEPKPYKKSGERGLGFATLNDNWLSKHDTETPRKGHAYKRSGSRNFSGSSEKKQHNKRKTIQQDVLASISSQRSSQQKESEDKRRNYGKRRGSPPNKKKKQDTSLDEPIDLCDTSEDEFDELAEEEDDIEKAKRLSLVDHTSPVQPGKNFTNFTISGPKLAIGSFVGRYSLNSPKLTIKISTGPNPKMKITFIKPHRSGNPAVEGSCEISLVERHGCDIEEFYFFLEKNDECPPFIALRITANDGNGLVEFPNKLSSRESYKSCTDDRKYKGLIVLEVADVDNTHGKLMSIEEKVDILSPYIGKHCSNQLDVEAAKMLAHAIIEDKEKEEKEKERRNRTRASNKRKTRGAGDDKVVLVWPFEMDVEERERVAKKAGEKVFEAGKAAEGEVSSSDEESVIEDNSDGEDDARNVTADTSASNGNTSVNTSVDSTGSDDTPDFDIFGADGGDDNDDENDDTRAQASSPPDGGGGCGVKKSSKDRVTITSSDISRLAPTEFLNDNLIDFWMKWVARSDNCPGKFKFFTSHFYSTLRDEGVDGVKRWTKDPKKLLKNEFIFCPINESLHWSLAIICNPGSMLGTNNQIDCDYLNEACDLLTSFKDLRHSNEDNDSEEDADIRQRANGTKTTSIFVLDSLRAHNKTKIANNLRKWLQEVVKAASPESKTDVIANALSKNNIRTIAPKVPIQANSWDCGVFVCQYANAFYRAATRPDGLSITIANSTENNLLMDQNEFNFDMASIDPLREEMKDLIEGLGEKYAKFREIKVEKEMKEKREEKRAKALEDKLRNEEENERLRKEQVEASGDPDGDVMV</sequence>
<keyword evidence="2" id="KW-0645">Protease</keyword>
<keyword evidence="7" id="KW-1185">Reference proteome</keyword>